<reference evidence="1" key="1">
    <citation type="submission" date="2023-06" db="EMBL/GenBank/DDBJ databases">
        <title>Genome-scale phylogeny and comparative genomics of the fungal order Sordariales.</title>
        <authorList>
            <consortium name="Lawrence Berkeley National Laboratory"/>
            <person name="Hensen N."/>
            <person name="Bonometti L."/>
            <person name="Westerberg I."/>
            <person name="Brannstrom I.O."/>
            <person name="Guillou S."/>
            <person name="Cros-Aarteil S."/>
            <person name="Calhoun S."/>
            <person name="Haridas S."/>
            <person name="Kuo A."/>
            <person name="Mondo S."/>
            <person name="Pangilinan J."/>
            <person name="Riley R."/>
            <person name="Labutti K."/>
            <person name="Andreopoulos B."/>
            <person name="Lipzen A."/>
            <person name="Chen C."/>
            <person name="Yanf M."/>
            <person name="Daum C."/>
            <person name="Ng V."/>
            <person name="Clum A."/>
            <person name="Steindorff A."/>
            <person name="Ohm R."/>
            <person name="Martin F."/>
            <person name="Silar P."/>
            <person name="Natvig D."/>
            <person name="Lalanne C."/>
            <person name="Gautier V."/>
            <person name="Ament-Velasquez S.L."/>
            <person name="Kruys A."/>
            <person name="Hutchinson M.I."/>
            <person name="Powell A.J."/>
            <person name="Barry K."/>
            <person name="Miller A.N."/>
            <person name="Grigoriev I.V."/>
            <person name="Debuchy R."/>
            <person name="Gladieux P."/>
            <person name="Thoren M.H."/>
            <person name="Johannesson H."/>
        </authorList>
    </citation>
    <scope>NUCLEOTIDE SEQUENCE</scope>
    <source>
        <strain evidence="1">SMH4607-1</strain>
    </source>
</reference>
<keyword evidence="2" id="KW-1185">Reference proteome</keyword>
<comment type="caution">
    <text evidence="1">The sequence shown here is derived from an EMBL/GenBank/DDBJ whole genome shotgun (WGS) entry which is preliminary data.</text>
</comment>
<name>A0AA39ZXX6_9PEZI</name>
<dbReference type="AlphaFoldDB" id="A0AA39ZXX6"/>
<dbReference type="EMBL" id="JAUKUA010000007">
    <property type="protein sequence ID" value="KAK0705692.1"/>
    <property type="molecule type" value="Genomic_DNA"/>
</dbReference>
<accession>A0AA39ZXX6</accession>
<evidence type="ECO:0000313" key="1">
    <source>
        <dbReference type="EMBL" id="KAK0705692.1"/>
    </source>
</evidence>
<evidence type="ECO:0000313" key="2">
    <source>
        <dbReference type="Proteomes" id="UP001172102"/>
    </source>
</evidence>
<protein>
    <submittedName>
        <fullName evidence="1">Uncharacterized protein</fullName>
    </submittedName>
</protein>
<dbReference type="Proteomes" id="UP001172102">
    <property type="component" value="Unassembled WGS sequence"/>
</dbReference>
<proteinExistence type="predicted"/>
<organism evidence="1 2">
    <name type="scientific">Lasiosphaeris hirsuta</name>
    <dbReference type="NCBI Taxonomy" id="260670"/>
    <lineage>
        <taxon>Eukaryota</taxon>
        <taxon>Fungi</taxon>
        <taxon>Dikarya</taxon>
        <taxon>Ascomycota</taxon>
        <taxon>Pezizomycotina</taxon>
        <taxon>Sordariomycetes</taxon>
        <taxon>Sordariomycetidae</taxon>
        <taxon>Sordariales</taxon>
        <taxon>Lasiosphaeriaceae</taxon>
        <taxon>Lasiosphaeris</taxon>
    </lineage>
</organism>
<gene>
    <name evidence="1" type="ORF">B0H67DRAFT_594750</name>
</gene>
<sequence length="59" mass="6523">MATLIGVFIAVILGILSLAVSMFQAWEYLGSSSQPNIKSIISRSRTSHTSFQTWPIPLR</sequence>